<dbReference type="InterPro" id="IPR051175">
    <property type="entry name" value="CLK_kinases"/>
</dbReference>
<keyword evidence="1" id="KW-0723">Serine/threonine-protein kinase</keyword>
<dbReference type="PANTHER" id="PTHR45646:SF11">
    <property type="entry name" value="SERINE_THREONINE-PROTEIN KINASE DOA"/>
    <property type="match status" value="1"/>
</dbReference>
<evidence type="ECO:0000256" key="5">
    <source>
        <dbReference type="ARBA" id="ARBA00022840"/>
    </source>
</evidence>
<dbReference type="InterPro" id="IPR000719">
    <property type="entry name" value="Prot_kinase_dom"/>
</dbReference>
<accession>Q0CLW0</accession>
<dbReference type="RefSeq" id="XP_001214502.1">
    <property type="nucleotide sequence ID" value="XM_001214502.1"/>
</dbReference>
<evidence type="ECO:0000313" key="8">
    <source>
        <dbReference type="Proteomes" id="UP000007963"/>
    </source>
</evidence>
<proteinExistence type="predicted"/>
<protein>
    <recommendedName>
        <fullName evidence="6">Protein kinase domain-containing protein</fullName>
    </recommendedName>
</protein>
<dbReference type="GO" id="GO:0005524">
    <property type="term" value="F:ATP binding"/>
    <property type="evidence" value="ECO:0007669"/>
    <property type="project" value="UniProtKB-KW"/>
</dbReference>
<dbReference type="SMART" id="SM00220">
    <property type="entry name" value="S_TKc"/>
    <property type="match status" value="1"/>
</dbReference>
<dbReference type="GO" id="GO:0043484">
    <property type="term" value="P:regulation of RNA splicing"/>
    <property type="evidence" value="ECO:0007669"/>
    <property type="project" value="TreeGrafter"/>
</dbReference>
<evidence type="ECO:0000256" key="4">
    <source>
        <dbReference type="ARBA" id="ARBA00022777"/>
    </source>
</evidence>
<name>Q0CLW0_ASPTN</name>
<dbReference type="GO" id="GO:0004674">
    <property type="term" value="F:protein serine/threonine kinase activity"/>
    <property type="evidence" value="ECO:0007669"/>
    <property type="project" value="UniProtKB-KW"/>
</dbReference>
<dbReference type="Gene3D" id="3.30.200.20">
    <property type="entry name" value="Phosphorylase Kinase, domain 1"/>
    <property type="match status" value="1"/>
</dbReference>
<evidence type="ECO:0000256" key="3">
    <source>
        <dbReference type="ARBA" id="ARBA00022741"/>
    </source>
</evidence>
<dbReference type="EMBL" id="CH476600">
    <property type="protein sequence ID" value="EAU34393.1"/>
    <property type="molecule type" value="Genomic_DNA"/>
</dbReference>
<dbReference type="Pfam" id="PF00069">
    <property type="entry name" value="Pkinase"/>
    <property type="match status" value="1"/>
</dbReference>
<dbReference type="PANTHER" id="PTHR45646">
    <property type="entry name" value="SERINE/THREONINE-PROTEIN KINASE DOA-RELATED"/>
    <property type="match status" value="1"/>
</dbReference>
<keyword evidence="5" id="KW-0067">ATP-binding</keyword>
<evidence type="ECO:0000313" key="7">
    <source>
        <dbReference type="EMBL" id="EAU34393.1"/>
    </source>
</evidence>
<dbReference type="Proteomes" id="UP000007963">
    <property type="component" value="Unassembled WGS sequence"/>
</dbReference>
<gene>
    <name evidence="7" type="ORF">ATEG_05324</name>
</gene>
<dbReference type="AlphaFoldDB" id="Q0CLW0"/>
<dbReference type="OMA" id="HESYTIY"/>
<evidence type="ECO:0000256" key="2">
    <source>
        <dbReference type="ARBA" id="ARBA00022679"/>
    </source>
</evidence>
<dbReference type="STRING" id="341663.Q0CLW0"/>
<dbReference type="VEuPathDB" id="FungiDB:ATEG_05324"/>
<dbReference type="SUPFAM" id="SSF56112">
    <property type="entry name" value="Protein kinase-like (PK-like)"/>
    <property type="match status" value="1"/>
</dbReference>
<dbReference type="GeneID" id="4320709"/>
<keyword evidence="2" id="KW-0808">Transferase</keyword>
<dbReference type="HOGENOM" id="CLU_000288_81_1_1"/>
<evidence type="ECO:0000256" key="1">
    <source>
        <dbReference type="ARBA" id="ARBA00022527"/>
    </source>
</evidence>
<keyword evidence="4" id="KW-0418">Kinase</keyword>
<evidence type="ECO:0000259" key="6">
    <source>
        <dbReference type="PROSITE" id="PS50011"/>
    </source>
</evidence>
<sequence>MSRSSVGDFLNFTLSFSPLRNEAPQLTEPRSQKHVVLKVSTSLQKFPTATDREYKIYERLAKVNSTHPGQSLIRELYDSFELKGRAGKHRCLVLQPMHMTLLEMMRLNPRPFDLKTDNLMLSLEDDTMLADFTKEEIDHPSPRKQVSESRTIYQSRRFRRPTRGKGYGLPILCDFGEARIGQRQESGPFVQPHIYRAPEIIFEMTWGSPVDIWNLGALIWDLFEGTHLFGDIFDSRGGHDPFKHLALMVALIGPPPTEFVQRSETTDQCFDRNGRLLP</sequence>
<dbReference type="GO" id="GO:0005634">
    <property type="term" value="C:nucleus"/>
    <property type="evidence" value="ECO:0007669"/>
    <property type="project" value="TreeGrafter"/>
</dbReference>
<feature type="domain" description="Protein kinase" evidence="6">
    <location>
        <begin position="1"/>
        <end position="278"/>
    </location>
</feature>
<dbReference type="InterPro" id="IPR011009">
    <property type="entry name" value="Kinase-like_dom_sf"/>
</dbReference>
<dbReference type="OrthoDB" id="5979581at2759"/>
<reference evidence="8" key="1">
    <citation type="submission" date="2005-09" db="EMBL/GenBank/DDBJ databases">
        <title>Annotation of the Aspergillus terreus NIH2624 genome.</title>
        <authorList>
            <person name="Birren B.W."/>
            <person name="Lander E.S."/>
            <person name="Galagan J.E."/>
            <person name="Nusbaum C."/>
            <person name="Devon K."/>
            <person name="Henn M."/>
            <person name="Ma L.-J."/>
            <person name="Jaffe D.B."/>
            <person name="Butler J."/>
            <person name="Alvarez P."/>
            <person name="Gnerre S."/>
            <person name="Grabherr M."/>
            <person name="Kleber M."/>
            <person name="Mauceli E.W."/>
            <person name="Brockman W."/>
            <person name="Rounsley S."/>
            <person name="Young S.K."/>
            <person name="LaButti K."/>
            <person name="Pushparaj V."/>
            <person name="DeCaprio D."/>
            <person name="Crawford M."/>
            <person name="Koehrsen M."/>
            <person name="Engels R."/>
            <person name="Montgomery P."/>
            <person name="Pearson M."/>
            <person name="Howarth C."/>
            <person name="Larson L."/>
            <person name="Luoma S."/>
            <person name="White J."/>
            <person name="Alvarado L."/>
            <person name="Kodira C.D."/>
            <person name="Zeng Q."/>
            <person name="Oleary S."/>
            <person name="Yandava C."/>
            <person name="Denning D.W."/>
            <person name="Nierman W.C."/>
            <person name="Milne T."/>
            <person name="Madden K."/>
        </authorList>
    </citation>
    <scope>NUCLEOTIDE SEQUENCE [LARGE SCALE GENOMIC DNA]</scope>
    <source>
        <strain evidence="8">NIH 2624 / FGSC A1156</strain>
    </source>
</reference>
<keyword evidence="3" id="KW-0547">Nucleotide-binding</keyword>
<dbReference type="eggNOG" id="KOG0671">
    <property type="taxonomic scope" value="Eukaryota"/>
</dbReference>
<dbReference type="Gene3D" id="1.10.510.10">
    <property type="entry name" value="Transferase(Phosphotransferase) domain 1"/>
    <property type="match status" value="2"/>
</dbReference>
<organism evidence="7 8">
    <name type="scientific">Aspergillus terreus (strain NIH 2624 / FGSC A1156)</name>
    <dbReference type="NCBI Taxonomy" id="341663"/>
    <lineage>
        <taxon>Eukaryota</taxon>
        <taxon>Fungi</taxon>
        <taxon>Dikarya</taxon>
        <taxon>Ascomycota</taxon>
        <taxon>Pezizomycotina</taxon>
        <taxon>Eurotiomycetes</taxon>
        <taxon>Eurotiomycetidae</taxon>
        <taxon>Eurotiales</taxon>
        <taxon>Aspergillaceae</taxon>
        <taxon>Aspergillus</taxon>
        <taxon>Aspergillus subgen. Circumdati</taxon>
    </lineage>
</organism>
<dbReference type="PROSITE" id="PS50011">
    <property type="entry name" value="PROTEIN_KINASE_DOM"/>
    <property type="match status" value="1"/>
</dbReference>